<dbReference type="RefSeq" id="XP_073561588.1">
    <property type="nucleotide sequence ID" value="XM_073699863.1"/>
</dbReference>
<evidence type="ECO:0000313" key="3">
    <source>
        <dbReference type="Proteomes" id="UP001642720"/>
    </source>
</evidence>
<feature type="region of interest" description="Disordered" evidence="1">
    <location>
        <begin position="136"/>
        <end position="210"/>
    </location>
</feature>
<accession>A0ABY2HCZ0</accession>
<feature type="compositionally biased region" description="Basic and acidic residues" evidence="1">
    <location>
        <begin position="366"/>
        <end position="380"/>
    </location>
</feature>
<proteinExistence type="predicted"/>
<organism evidence="2 3">
    <name type="scientific">Trichoderma ghanense</name>
    <dbReference type="NCBI Taxonomy" id="65468"/>
    <lineage>
        <taxon>Eukaryota</taxon>
        <taxon>Fungi</taxon>
        <taxon>Dikarya</taxon>
        <taxon>Ascomycota</taxon>
        <taxon>Pezizomycotina</taxon>
        <taxon>Sordariomycetes</taxon>
        <taxon>Hypocreomycetidae</taxon>
        <taxon>Hypocreales</taxon>
        <taxon>Hypocreaceae</taxon>
        <taxon>Trichoderma</taxon>
    </lineage>
</organism>
<evidence type="ECO:0000313" key="2">
    <source>
        <dbReference type="EMBL" id="TFB05387.1"/>
    </source>
</evidence>
<dbReference type="Proteomes" id="UP001642720">
    <property type="component" value="Unassembled WGS sequence"/>
</dbReference>
<dbReference type="GeneID" id="300574313"/>
<feature type="compositionally biased region" description="Basic and acidic residues" evidence="1">
    <location>
        <begin position="167"/>
        <end position="188"/>
    </location>
</feature>
<gene>
    <name evidence="2" type="ORF">CCMA1212_002481</name>
</gene>
<sequence>MLIHVPCLDSGRPRLHLDPLAVRRPDARLGVVPARAPQHVRKAKVLGQPQGGVPRPDEAVPPVNDVVKVPPEALDVVDEDADAVVDVARRLVPRKGNVGRAVRALPQVDDGLRDGREERALLRVSLEGDRRLQHGIEAPARDAVDEQPDQEALVEQRRSGLQARARQQQERQDVVVDAQLEPRERQGDDDAEDEERVQLNVLDEPPLLSEEKDLRQADEEEDDDDGGQGSSGAGLLVEVVLVEALDGDKVQRVVGEGAHPAGAQPEDRLLDLGRQVVERAADAHLVVHDPGAEHGRHELAEDVGEEVRHRRVAWLVERHADGPEDAGKGREEEEGGRGGAERQHAGEDGGQGQDGPSLVPGPALDVGHEAERQREVRVEADAEDAVPLGADKVLLLPDELDDAAAALFVGEEARVDGRGADVRVAAVRGQLGLDVARGPADDERPVDDLLVADGARVQHMVALARGRALEGEAAAVEGPAVVAVEPAAVAGAPVRVAAADGLRLAPALDGRLDRLLALDQHKRDEPEREVEEQRPGAVGLGQEAVDEHQRILLHGREQRLDAVRLRVGRPARPFGKGQQHAADGVRDPAPALGRALVLDEARRGRIAVAAAAVVVDDLERCRCRWCHCWRCLERRIGVVNLGDGVSRGVDEAVAGRSSAGLVVSLGVVLHEWLAFIVVWLERSHHGWGGGKKKKKKKRKADLFVFADQKVNPNAKRKSRG</sequence>
<feature type="region of interest" description="Disordered" evidence="1">
    <location>
        <begin position="316"/>
        <end position="382"/>
    </location>
</feature>
<protein>
    <submittedName>
        <fullName evidence="2">Uncharacterized protein</fullName>
    </submittedName>
</protein>
<reference evidence="2 3" key="1">
    <citation type="submission" date="2018-01" db="EMBL/GenBank/DDBJ databases">
        <title>Genome characterization of the sugarcane-associated fungus Trichoderma ghanense CCMA-1212 and their application in lignocelulose bioconversion.</title>
        <authorList>
            <person name="Steindorff A.S."/>
            <person name="Mendes T.D."/>
            <person name="Vilela E.S.D."/>
            <person name="Rodrigues D.S."/>
            <person name="Formighieri E.F."/>
            <person name="Melo I.S."/>
            <person name="Favaro L.C.L."/>
        </authorList>
    </citation>
    <scope>NUCLEOTIDE SEQUENCE [LARGE SCALE GENOMIC DNA]</scope>
    <source>
        <strain evidence="2 3">CCMA-1212</strain>
    </source>
</reference>
<comment type="caution">
    <text evidence="2">The sequence shown here is derived from an EMBL/GenBank/DDBJ whole genome shotgun (WGS) entry which is preliminary data.</text>
</comment>
<keyword evidence="3" id="KW-1185">Reference proteome</keyword>
<evidence type="ECO:0000256" key="1">
    <source>
        <dbReference type="SAM" id="MobiDB-lite"/>
    </source>
</evidence>
<dbReference type="EMBL" id="PPTA01000003">
    <property type="protein sequence ID" value="TFB05387.1"/>
    <property type="molecule type" value="Genomic_DNA"/>
</dbReference>
<name>A0ABY2HCZ0_9HYPO</name>
<feature type="region of interest" description="Disordered" evidence="1">
    <location>
        <begin position="685"/>
        <end position="720"/>
    </location>
</feature>
<feature type="compositionally biased region" description="Basic residues" evidence="1">
    <location>
        <begin position="690"/>
        <end position="699"/>
    </location>
</feature>
<feature type="compositionally biased region" description="Basic and acidic residues" evidence="1">
    <location>
        <begin position="316"/>
        <end position="347"/>
    </location>
</feature>